<dbReference type="PANTHER" id="PTHR24185">
    <property type="entry name" value="CALCIUM-INDEPENDENT PHOSPHOLIPASE A2-GAMMA"/>
    <property type="match status" value="1"/>
</dbReference>
<evidence type="ECO:0000313" key="8">
    <source>
        <dbReference type="Proteomes" id="UP000758155"/>
    </source>
</evidence>
<evidence type="ECO:0000256" key="2">
    <source>
        <dbReference type="ARBA" id="ARBA00022771"/>
    </source>
</evidence>
<feature type="active site" description="Proton acceptor" evidence="5">
    <location>
        <position position="737"/>
    </location>
</feature>
<evidence type="ECO:0000256" key="5">
    <source>
        <dbReference type="PROSITE-ProRule" id="PRU01161"/>
    </source>
</evidence>
<dbReference type="PROSITE" id="PS51635">
    <property type="entry name" value="PNPLA"/>
    <property type="match status" value="1"/>
</dbReference>
<feature type="active site" description="Nucleophile" evidence="5">
    <location>
        <position position="575"/>
    </location>
</feature>
<keyword evidence="4 5" id="KW-0443">Lipid metabolism</keyword>
<organism evidence="7 8">
    <name type="scientific">Didymella heteroderae</name>
    <dbReference type="NCBI Taxonomy" id="1769908"/>
    <lineage>
        <taxon>Eukaryota</taxon>
        <taxon>Fungi</taxon>
        <taxon>Dikarya</taxon>
        <taxon>Ascomycota</taxon>
        <taxon>Pezizomycotina</taxon>
        <taxon>Dothideomycetes</taxon>
        <taxon>Pleosporomycetidae</taxon>
        <taxon>Pleosporales</taxon>
        <taxon>Pleosporineae</taxon>
        <taxon>Didymellaceae</taxon>
        <taxon>Didymella</taxon>
    </lineage>
</organism>
<dbReference type="GO" id="GO:0008270">
    <property type="term" value="F:zinc ion binding"/>
    <property type="evidence" value="ECO:0007669"/>
    <property type="project" value="UniProtKB-KW"/>
</dbReference>
<evidence type="ECO:0000256" key="1">
    <source>
        <dbReference type="ARBA" id="ARBA00022723"/>
    </source>
</evidence>
<sequence>MLGAQVQDRDCSPDTVSAPCFKNPPTAATPAISIVFVMKSCDHTGWLSVCTRSGRSALVQSDRPATIADGLPSPDTQRPNLFVLVGNAEKSIGLQVVFGTKKARRCVVKQRHSEIHLHLDPATTFTDKPVLLASCDMRQRPAGWIRAKRDRCHRETRHVFRHRVSAGGGTIDELLPHLLFPLADVFCFFSDDLGGFMPIARRLALWLDQSRSPIPPKTALPSVLIVTSKLSPGAEAEERAKRAFLCMLEEETVVSPFEQLSAIDVVAVLPERAVSAVSRCRRVKDRLMEKSDHVRSEREARRMLYSATHMAAFLRAAAAHFARLLDAPFDFIRASRINNHVAPDLAEHLSTFFKHTASSTQLTEFAAPMLASTLLLDSYPPNAHPFDCKDVFDALYRPALLQVSKERVIALDETNDVVLRSGLVSMVETHLARYFQQLVAGRAAASIHADNLARFQRWWPGIYSSSTCLCCLRRRPQHGLPCGHCICENCVVVFAERSDNDPWTFNVRRCFLCGHAPPAPIPVKVHPPTAGAGVVCIDGGGARGISALVLMKRIQDRIGLPISLQRFVKVAFGVSIGAVIAIDHYINGRSLTDAIHLFPGMMERTFQRRVSLSIRFLSRAFELTASCLADGLYSAGNLEAVVKDALGADKHTLQTSYATSTGTRVGLPVATVSRHPSYRVFTNYNGVGSRDHEMAKSILRPKDGAAQAPLWEIARAVTAAPGFFPPMHVNDVGTFQDAGPLENDPLLWALAEAAALFPHAGQPDFVVSLGTGEPGPSNYDVSTSDCRSLRKNGALRRICDLILERTRDRTVQRACKSVALAGKVLSRVHRLNVAFDGPEPRLDDTSMMPELTLRSQADPALAPKIDVVAHRMVASLFYLELDDAALPQWRSDASDASCIGVDGNFCLPLDVETSDKFAITLRLADEEDDSDISGSPFSVRKLVAAQGLDAAF</sequence>
<dbReference type="GO" id="GO:0016020">
    <property type="term" value="C:membrane"/>
    <property type="evidence" value="ECO:0007669"/>
    <property type="project" value="TreeGrafter"/>
</dbReference>
<dbReference type="InterPro" id="IPR017907">
    <property type="entry name" value="Znf_RING_CS"/>
</dbReference>
<dbReference type="Proteomes" id="UP000758155">
    <property type="component" value="Unassembled WGS sequence"/>
</dbReference>
<comment type="caution">
    <text evidence="7">The sequence shown here is derived from an EMBL/GenBank/DDBJ whole genome shotgun (WGS) entry which is preliminary data.</text>
</comment>
<feature type="short sequence motif" description="GXSXG" evidence="5">
    <location>
        <begin position="573"/>
        <end position="577"/>
    </location>
</feature>
<keyword evidence="2" id="KW-0863">Zinc-finger</keyword>
<evidence type="ECO:0000259" key="6">
    <source>
        <dbReference type="PROSITE" id="PS51635"/>
    </source>
</evidence>
<dbReference type="PROSITE" id="PS00518">
    <property type="entry name" value="ZF_RING_1"/>
    <property type="match status" value="1"/>
</dbReference>
<dbReference type="SUPFAM" id="SSF52151">
    <property type="entry name" value="FabD/lysophospholipase-like"/>
    <property type="match status" value="1"/>
</dbReference>
<dbReference type="GO" id="GO:0016042">
    <property type="term" value="P:lipid catabolic process"/>
    <property type="evidence" value="ECO:0007669"/>
    <property type="project" value="UniProtKB-UniRule"/>
</dbReference>
<dbReference type="GO" id="GO:0046486">
    <property type="term" value="P:glycerolipid metabolic process"/>
    <property type="evidence" value="ECO:0007669"/>
    <property type="project" value="UniProtKB-ARBA"/>
</dbReference>
<dbReference type="GO" id="GO:0019369">
    <property type="term" value="P:arachidonate metabolic process"/>
    <property type="evidence" value="ECO:0007669"/>
    <property type="project" value="TreeGrafter"/>
</dbReference>
<dbReference type="Gene3D" id="3.40.1090.10">
    <property type="entry name" value="Cytosolic phospholipase A2 catalytic domain"/>
    <property type="match status" value="1"/>
</dbReference>
<dbReference type="EMBL" id="SWKV01000392">
    <property type="protein sequence ID" value="KAF3027569.1"/>
    <property type="molecule type" value="Genomic_DNA"/>
</dbReference>
<keyword evidence="5" id="KW-0378">Hydrolase</keyword>
<dbReference type="AlphaFoldDB" id="A0A9P4WF94"/>
<keyword evidence="8" id="KW-1185">Reference proteome</keyword>
<dbReference type="PANTHER" id="PTHR24185:SF8">
    <property type="entry name" value="PNPLA DOMAIN-CONTAINING PROTEIN"/>
    <property type="match status" value="1"/>
</dbReference>
<evidence type="ECO:0000313" key="7">
    <source>
        <dbReference type="EMBL" id="KAF3027569.1"/>
    </source>
</evidence>
<keyword evidence="1" id="KW-0479">Metal-binding</keyword>
<dbReference type="Pfam" id="PF01734">
    <property type="entry name" value="Patatin"/>
    <property type="match status" value="1"/>
</dbReference>
<name>A0A9P4WF94_9PLEO</name>
<feature type="short sequence motif" description="GXGXXG" evidence="5">
    <location>
        <begin position="539"/>
        <end position="544"/>
    </location>
</feature>
<keyword evidence="5" id="KW-0442">Lipid degradation</keyword>
<feature type="domain" description="PNPLA" evidence="6">
    <location>
        <begin position="535"/>
        <end position="750"/>
    </location>
</feature>
<keyword evidence="3" id="KW-0862">Zinc</keyword>
<dbReference type="OrthoDB" id="194358at2759"/>
<evidence type="ECO:0000256" key="3">
    <source>
        <dbReference type="ARBA" id="ARBA00022833"/>
    </source>
</evidence>
<protein>
    <recommendedName>
        <fullName evidence="6">PNPLA domain-containing protein</fullName>
    </recommendedName>
</protein>
<dbReference type="InterPro" id="IPR016035">
    <property type="entry name" value="Acyl_Trfase/lysoPLipase"/>
</dbReference>
<comment type="caution">
    <text evidence="5">Lacks conserved residue(s) required for the propagation of feature annotation.</text>
</comment>
<reference evidence="7" key="1">
    <citation type="submission" date="2019-04" db="EMBL/GenBank/DDBJ databases">
        <title>Sequencing of skin fungus with MAO and IRED activity.</title>
        <authorList>
            <person name="Marsaioli A.J."/>
            <person name="Bonatto J.M.C."/>
            <person name="Reis Junior O."/>
        </authorList>
    </citation>
    <scope>NUCLEOTIDE SEQUENCE</scope>
    <source>
        <strain evidence="7">28M1</strain>
    </source>
</reference>
<feature type="non-terminal residue" evidence="7">
    <location>
        <position position="1"/>
    </location>
</feature>
<gene>
    <name evidence="7" type="ORF">E8E12_000018</name>
</gene>
<evidence type="ECO:0000256" key="4">
    <source>
        <dbReference type="ARBA" id="ARBA00023098"/>
    </source>
</evidence>
<accession>A0A9P4WF94</accession>
<dbReference type="InterPro" id="IPR002641">
    <property type="entry name" value="PNPLA_dom"/>
</dbReference>
<proteinExistence type="predicted"/>
<dbReference type="CDD" id="cd07199">
    <property type="entry name" value="Pat17_PNPLA8_PNPLA9_like"/>
    <property type="match status" value="1"/>
</dbReference>
<dbReference type="GO" id="GO:0047499">
    <property type="term" value="F:calcium-independent phospholipase A2 activity"/>
    <property type="evidence" value="ECO:0007669"/>
    <property type="project" value="TreeGrafter"/>
</dbReference>